<dbReference type="GO" id="GO:0005886">
    <property type="term" value="C:plasma membrane"/>
    <property type="evidence" value="ECO:0007669"/>
    <property type="project" value="UniProtKB-SubCell"/>
</dbReference>
<evidence type="ECO:0000256" key="4">
    <source>
        <dbReference type="ARBA" id="ARBA00022989"/>
    </source>
</evidence>
<evidence type="ECO:0000259" key="11">
    <source>
        <dbReference type="PROSITE" id="PS50262"/>
    </source>
</evidence>
<evidence type="ECO:0000313" key="13">
    <source>
        <dbReference type="Proteomes" id="UP000192578"/>
    </source>
</evidence>
<dbReference type="Pfam" id="PF00001">
    <property type="entry name" value="7tm_1"/>
    <property type="match status" value="1"/>
</dbReference>
<feature type="transmembrane region" description="Helical" evidence="10">
    <location>
        <begin position="175"/>
        <end position="199"/>
    </location>
</feature>
<keyword evidence="6 10" id="KW-0472">Membrane</keyword>
<feature type="transmembrane region" description="Helical" evidence="10">
    <location>
        <begin position="205"/>
        <end position="228"/>
    </location>
</feature>
<evidence type="ECO:0000256" key="8">
    <source>
        <dbReference type="ARBA" id="ARBA00023170"/>
    </source>
</evidence>
<feature type="transmembrane region" description="Helical" evidence="10">
    <location>
        <begin position="29"/>
        <end position="50"/>
    </location>
</feature>
<accession>A0A1W0WHI8</accession>
<dbReference type="GO" id="GO:0043410">
    <property type="term" value="P:positive regulation of MAPK cascade"/>
    <property type="evidence" value="ECO:0007669"/>
    <property type="project" value="TreeGrafter"/>
</dbReference>
<dbReference type="Gene3D" id="1.20.1070.10">
    <property type="entry name" value="Rhodopsin 7-helix transmembrane proteins"/>
    <property type="match status" value="1"/>
</dbReference>
<dbReference type="Proteomes" id="UP000192578">
    <property type="component" value="Unassembled WGS sequence"/>
</dbReference>
<dbReference type="GO" id="GO:0071880">
    <property type="term" value="P:adenylate cyclase-activating adrenergic receptor signaling pathway"/>
    <property type="evidence" value="ECO:0007669"/>
    <property type="project" value="TreeGrafter"/>
</dbReference>
<keyword evidence="2" id="KW-1003">Cell membrane</keyword>
<evidence type="ECO:0000256" key="3">
    <source>
        <dbReference type="ARBA" id="ARBA00022692"/>
    </source>
</evidence>
<comment type="caution">
    <text evidence="12">The sequence shown here is derived from an EMBL/GenBank/DDBJ whole genome shotgun (WGS) entry which is preliminary data.</text>
</comment>
<evidence type="ECO:0000256" key="10">
    <source>
        <dbReference type="SAM" id="Phobius"/>
    </source>
</evidence>
<name>A0A1W0WHI8_HYPEX</name>
<dbReference type="SUPFAM" id="SSF53850">
    <property type="entry name" value="Periplasmic binding protein-like II"/>
    <property type="match status" value="1"/>
</dbReference>
<dbReference type="PROSITE" id="PS50262">
    <property type="entry name" value="G_PROTEIN_RECEP_F1_2"/>
    <property type="match status" value="1"/>
</dbReference>
<keyword evidence="8 12" id="KW-0675">Receptor</keyword>
<dbReference type="PANTHER" id="PTHR24248:SF199">
    <property type="entry name" value="IP13425P-RELATED"/>
    <property type="match status" value="1"/>
</dbReference>
<comment type="subcellular location">
    <subcellularLocation>
        <location evidence="1">Cell membrane</location>
        <topology evidence="1">Multi-pass membrane protein</topology>
    </subcellularLocation>
</comment>
<evidence type="ECO:0000256" key="5">
    <source>
        <dbReference type="ARBA" id="ARBA00023040"/>
    </source>
</evidence>
<dbReference type="AlphaFoldDB" id="A0A1W0WHI8"/>
<feature type="transmembrane region" description="Helical" evidence="10">
    <location>
        <begin position="70"/>
        <end position="89"/>
    </location>
</feature>
<dbReference type="PRINTS" id="PR00237">
    <property type="entry name" value="GPCRRHODOPSN"/>
</dbReference>
<keyword evidence="7" id="KW-1015">Disulfide bond</keyword>
<dbReference type="InterPro" id="IPR000276">
    <property type="entry name" value="GPCR_Rhodpsn"/>
</dbReference>
<dbReference type="GO" id="GO:0004993">
    <property type="term" value="F:G protein-coupled serotonin receptor activity"/>
    <property type="evidence" value="ECO:0007669"/>
    <property type="project" value="UniProtKB-ARBA"/>
</dbReference>
<evidence type="ECO:0000256" key="1">
    <source>
        <dbReference type="ARBA" id="ARBA00004651"/>
    </source>
</evidence>
<protein>
    <submittedName>
        <fullName evidence="12">5-hydroxytryptamine receptor 7</fullName>
    </submittedName>
</protein>
<dbReference type="SUPFAM" id="SSF81321">
    <property type="entry name" value="Family A G protein-coupled receptor-like"/>
    <property type="match status" value="1"/>
</dbReference>
<evidence type="ECO:0000256" key="2">
    <source>
        <dbReference type="ARBA" id="ARBA00022475"/>
    </source>
</evidence>
<feature type="transmembrane region" description="Helical" evidence="10">
    <location>
        <begin position="498"/>
        <end position="522"/>
    </location>
</feature>
<proteinExistence type="predicted"/>
<keyword evidence="4 10" id="KW-1133">Transmembrane helix</keyword>
<evidence type="ECO:0000256" key="9">
    <source>
        <dbReference type="ARBA" id="ARBA00023224"/>
    </source>
</evidence>
<sequence>MNLCVISLDRYFVISRPLRYGPKRTTRRMALSVVGVWALSTVISVPPLFYFGNQTTGHQCVVSQEPYYQIYATITAFYAPVILMIIAYGKIYQAARRISEDDKHFMFIQPIRRLSEKKPPPARAEEVVTRLLIPGISVTQPLLKSKPSPTTSSSVDYKRTNSSYYSRELKAFRTLTAIAVAFLVSWLPFFILALIRPFYADIPKWATAVALWLGYFNSTVNPALYSIFNKDFRRPFAELLRCRCWTLRKTIRAESYEAQFVKVAIVIAASFPVATSDLCVMSERSRSDLLRLNSNNISIRPPWRLRIHGQDPYIFRQYSATSECYGGLYVDILELLIRTSDIHLDVVSLANVGNESLGVVLVKELQSGQTKLGLDNPVMTKERIEQYAIAASHQTASLTIVVHKNKFIRLGRSTTSRLFGSLKPFSVNVWILSMSSLALWALHCAVKETLNLLQQREWDDRQVFSQIFQRLPRSGFGIFGTSLGQLNYFNGNSTSQLIGSWIFFSCVLTLFALFGGQLTMVFSNNEPQPPFSTLDEFIDSKFRLLAFESSTLRSIQTNRESRYRKLSMKIDALNNSGGNNATSDFEGTAFRRAATENYAVLINSMRIPQLAAMADFPLRVAVPEFFTLPVGMILMNKNDSDRGILDQKPD</sequence>
<evidence type="ECO:0000256" key="7">
    <source>
        <dbReference type="ARBA" id="ARBA00023157"/>
    </source>
</evidence>
<dbReference type="InterPro" id="IPR017452">
    <property type="entry name" value="GPCR_Rhodpsn_7TM"/>
</dbReference>
<dbReference type="EMBL" id="MTYJ01000101">
    <property type="protein sequence ID" value="OQV14668.1"/>
    <property type="molecule type" value="Genomic_DNA"/>
</dbReference>
<keyword evidence="3 10" id="KW-0812">Transmembrane</keyword>
<feature type="domain" description="G-protein coupled receptors family 1 profile" evidence="11">
    <location>
        <begin position="1"/>
        <end position="225"/>
    </location>
</feature>
<dbReference type="OrthoDB" id="5951059at2759"/>
<evidence type="ECO:0000313" key="12">
    <source>
        <dbReference type="EMBL" id="OQV14668.1"/>
    </source>
</evidence>
<organism evidence="12 13">
    <name type="scientific">Hypsibius exemplaris</name>
    <name type="common">Freshwater tardigrade</name>
    <dbReference type="NCBI Taxonomy" id="2072580"/>
    <lineage>
        <taxon>Eukaryota</taxon>
        <taxon>Metazoa</taxon>
        <taxon>Ecdysozoa</taxon>
        <taxon>Tardigrada</taxon>
        <taxon>Eutardigrada</taxon>
        <taxon>Parachela</taxon>
        <taxon>Hypsibioidea</taxon>
        <taxon>Hypsibiidae</taxon>
        <taxon>Hypsibius</taxon>
    </lineage>
</organism>
<keyword evidence="13" id="KW-1185">Reference proteome</keyword>
<dbReference type="PANTHER" id="PTHR24248">
    <property type="entry name" value="ADRENERGIC RECEPTOR-RELATED G-PROTEIN COUPLED RECEPTOR"/>
    <property type="match status" value="1"/>
</dbReference>
<gene>
    <name evidence="12" type="ORF">BV898_11174</name>
</gene>
<keyword evidence="9" id="KW-0807">Transducer</keyword>
<reference evidence="13" key="1">
    <citation type="submission" date="2017-01" db="EMBL/GenBank/DDBJ databases">
        <title>Comparative genomics of anhydrobiosis in the tardigrade Hypsibius dujardini.</title>
        <authorList>
            <person name="Yoshida Y."/>
            <person name="Koutsovoulos G."/>
            <person name="Laetsch D."/>
            <person name="Stevens L."/>
            <person name="Kumar S."/>
            <person name="Horikawa D."/>
            <person name="Ishino K."/>
            <person name="Komine S."/>
            <person name="Tomita M."/>
            <person name="Blaxter M."/>
            <person name="Arakawa K."/>
        </authorList>
    </citation>
    <scope>NUCLEOTIDE SEQUENCE [LARGE SCALE GENOMIC DNA]</scope>
    <source>
        <strain evidence="13">Z151</strain>
    </source>
</reference>
<keyword evidence="5" id="KW-0297">G-protein coupled receptor</keyword>
<evidence type="ECO:0000256" key="6">
    <source>
        <dbReference type="ARBA" id="ARBA00023136"/>
    </source>
</evidence>